<gene>
    <name evidence="1" type="ORF">IC620_09430</name>
</gene>
<evidence type="ECO:0000313" key="1">
    <source>
        <dbReference type="EMBL" id="MBD1372575.1"/>
    </source>
</evidence>
<protein>
    <submittedName>
        <fullName evidence="1">Uncharacterized protein</fullName>
    </submittedName>
</protein>
<dbReference type="EMBL" id="JACXAH010000011">
    <property type="protein sequence ID" value="MBD1372575.1"/>
    <property type="molecule type" value="Genomic_DNA"/>
</dbReference>
<reference evidence="1" key="1">
    <citation type="submission" date="2020-09" db="EMBL/GenBank/DDBJ databases">
        <title>A novel bacterium of genus Hazenella, isolated from South China Sea.</title>
        <authorList>
            <person name="Huang H."/>
            <person name="Mo K."/>
            <person name="Hu Y."/>
        </authorList>
    </citation>
    <scope>NUCLEOTIDE SEQUENCE</scope>
    <source>
        <strain evidence="1">IB182357</strain>
    </source>
</reference>
<evidence type="ECO:0000313" key="2">
    <source>
        <dbReference type="Proteomes" id="UP000661691"/>
    </source>
</evidence>
<proteinExistence type="predicted"/>
<sequence>MNSLNFIKVFAVGVMIFSAVLFPTNDRALAMESIDCAIPMIDKNDLKPSTMIQSKSGQAVYEVTDEKEWAKFKNDQLESGKLLGVAISYNNHLNTNPISHPFQKIDYGYYLKNITTSEICGAKELRSSYYTGPGEATITVSESIAATWEASVGVSAEVISAELGFTVTSTYSVSDSYSIELPEGETVKIVARPVYNVYQYDVWKDPLIGNDYYLGSGSAYKPVGVCFYFYDV</sequence>
<comment type="caution">
    <text evidence="1">The sequence shown here is derived from an EMBL/GenBank/DDBJ whole genome shotgun (WGS) entry which is preliminary data.</text>
</comment>
<accession>A0A926NBY9</accession>
<name>A0A926NBY9_9BACL</name>
<organism evidence="1 2">
    <name type="scientific">Polycladospora coralii</name>
    <dbReference type="NCBI Taxonomy" id="2771432"/>
    <lineage>
        <taxon>Bacteria</taxon>
        <taxon>Bacillati</taxon>
        <taxon>Bacillota</taxon>
        <taxon>Bacilli</taxon>
        <taxon>Bacillales</taxon>
        <taxon>Thermoactinomycetaceae</taxon>
        <taxon>Polycladospora</taxon>
    </lineage>
</organism>
<dbReference type="RefSeq" id="WP_191142019.1">
    <property type="nucleotide sequence ID" value="NZ_JACXAH010000011.1"/>
</dbReference>
<keyword evidence="2" id="KW-1185">Reference proteome</keyword>
<dbReference type="AlphaFoldDB" id="A0A926NBY9"/>
<dbReference type="Proteomes" id="UP000661691">
    <property type="component" value="Unassembled WGS sequence"/>
</dbReference>